<reference evidence="1 2" key="1">
    <citation type="submission" date="2015-09" db="EMBL/GenBank/DDBJ databases">
        <title>Genome sequencing project for genomic taxonomy and phylogenomics of Bacillus-like bacteria.</title>
        <authorList>
            <person name="Liu B."/>
            <person name="Wang J."/>
            <person name="Zhu Y."/>
            <person name="Liu G."/>
            <person name="Chen Q."/>
            <person name="Chen Z."/>
            <person name="Lan J."/>
            <person name="Che J."/>
            <person name="Ge C."/>
            <person name="Shi H."/>
            <person name="Pan Z."/>
            <person name="Liu X."/>
        </authorList>
    </citation>
    <scope>NUCLEOTIDE SEQUENCE [LARGE SCALE GENOMIC DNA]</scope>
    <source>
        <strain evidence="1 2">FJAT-18043</strain>
    </source>
</reference>
<evidence type="ECO:0000313" key="2">
    <source>
        <dbReference type="Proteomes" id="UP000050996"/>
    </source>
</evidence>
<keyword evidence="2" id="KW-1185">Reference proteome</keyword>
<proteinExistence type="predicted"/>
<accession>A0A0Q3RBL9</accession>
<dbReference type="RefSeq" id="WP_053478063.1">
    <property type="nucleotide sequence ID" value="NZ_CP041305.1"/>
</dbReference>
<dbReference type="Pfam" id="PF19654">
    <property type="entry name" value="DUF6157"/>
    <property type="match status" value="1"/>
</dbReference>
<dbReference type="AlphaFoldDB" id="A0A0Q3RBL9"/>
<dbReference type="PATRIC" id="fig|1637975.4.peg.5633"/>
<protein>
    <submittedName>
        <fullName evidence="1">Uncharacterized protein</fullName>
    </submittedName>
</protein>
<dbReference type="EMBL" id="LJIX01000003">
    <property type="protein sequence ID" value="KQL27616.1"/>
    <property type="molecule type" value="Genomic_DNA"/>
</dbReference>
<organism evidence="1 2">
    <name type="scientific">Cytobacillus solani</name>
    <dbReference type="NCBI Taxonomy" id="1637975"/>
    <lineage>
        <taxon>Bacteria</taxon>
        <taxon>Bacillati</taxon>
        <taxon>Bacillota</taxon>
        <taxon>Bacilli</taxon>
        <taxon>Bacillales</taxon>
        <taxon>Bacillaceae</taxon>
        <taxon>Cytobacillus</taxon>
    </lineage>
</organism>
<dbReference type="Proteomes" id="UP000050996">
    <property type="component" value="Unassembled WGS sequence"/>
</dbReference>
<gene>
    <name evidence="1" type="ORF">AN957_01395</name>
</gene>
<comment type="caution">
    <text evidence="1">The sequence shown here is derived from an EMBL/GenBank/DDBJ whole genome shotgun (WGS) entry which is preliminary data.</text>
</comment>
<dbReference type="STRING" id="1637975.AN957_01395"/>
<dbReference type="InterPro" id="IPR046155">
    <property type="entry name" value="DUF6157"/>
</dbReference>
<evidence type="ECO:0000313" key="1">
    <source>
        <dbReference type="EMBL" id="KQL27616.1"/>
    </source>
</evidence>
<name>A0A0Q3RBL9_9BACI</name>
<sequence length="147" mass="17033">MLKKKDINYYQTFITVAPDCLAMEGIVPPLRKGGATKSRIEYDLLSSHPYTYTQEGLIFEVYIRHKLIPEEELRARGTQIREELFQKSQACLRASMLPKKYGWGLHFDRAGKIALYGLESSDYQKYLLNEGNELKLLPAMRNSRLRS</sequence>